<dbReference type="AlphaFoldDB" id="A0A0G2GXP2"/>
<feature type="region of interest" description="Disordered" evidence="5">
    <location>
        <begin position="1"/>
        <end position="112"/>
    </location>
</feature>
<dbReference type="GO" id="GO:0034967">
    <property type="term" value="C:Set3 complex"/>
    <property type="evidence" value="ECO:0007669"/>
    <property type="project" value="TreeGrafter"/>
</dbReference>
<feature type="compositionally biased region" description="Low complexity" evidence="5">
    <location>
        <begin position="93"/>
        <end position="109"/>
    </location>
</feature>
<dbReference type="Pfam" id="PF12894">
    <property type="entry name" value="ANAPC4_WD40"/>
    <property type="match status" value="1"/>
</dbReference>
<dbReference type="InterPro" id="IPR015943">
    <property type="entry name" value="WD40/YVTN_repeat-like_dom_sf"/>
</dbReference>
<dbReference type="OrthoDB" id="1367865at2759"/>
<gene>
    <name evidence="7" type="ORF">UCRPC4_g03678</name>
</gene>
<reference evidence="7 8" key="1">
    <citation type="submission" date="2015-05" db="EMBL/GenBank/DDBJ databases">
        <title>Distinctive expansion of gene families associated with plant cell wall degradation and secondary metabolism in the genomes of grapevine trunk pathogens.</title>
        <authorList>
            <person name="Lawrence D.P."/>
            <person name="Travadon R."/>
            <person name="Rolshausen P.E."/>
            <person name="Baumgartner K."/>
        </authorList>
    </citation>
    <scope>NUCLEOTIDE SEQUENCE [LARGE SCALE GENOMIC DNA]</scope>
    <source>
        <strain evidence="7">UCRPC4</strain>
    </source>
</reference>
<evidence type="ECO:0000256" key="2">
    <source>
        <dbReference type="ARBA" id="ARBA00022574"/>
    </source>
</evidence>
<dbReference type="InterPro" id="IPR036322">
    <property type="entry name" value="WD40_repeat_dom_sf"/>
</dbReference>
<dbReference type="Pfam" id="PF00400">
    <property type="entry name" value="WD40"/>
    <property type="match status" value="1"/>
</dbReference>
<proteinExistence type="predicted"/>
<evidence type="ECO:0000256" key="4">
    <source>
        <dbReference type="ARBA" id="ARBA00023242"/>
    </source>
</evidence>
<dbReference type="InterPro" id="IPR001680">
    <property type="entry name" value="WD40_rpt"/>
</dbReference>
<name>A0A0G2GXP2_PHACM</name>
<evidence type="ECO:0000313" key="7">
    <source>
        <dbReference type="EMBL" id="KKY21415.1"/>
    </source>
</evidence>
<evidence type="ECO:0000256" key="3">
    <source>
        <dbReference type="ARBA" id="ARBA00022737"/>
    </source>
</evidence>
<dbReference type="PANTHER" id="PTHR22846:SF2">
    <property type="entry name" value="F-BOX-LIKE_WD REPEAT-CONTAINING PROTEIN EBI"/>
    <property type="match status" value="1"/>
</dbReference>
<feature type="region of interest" description="Disordered" evidence="5">
    <location>
        <begin position="542"/>
        <end position="573"/>
    </location>
</feature>
<keyword evidence="4" id="KW-0539">Nucleus</keyword>
<feature type="domain" description="Anaphase-promoting complex subunit 4-like WD40" evidence="6">
    <location>
        <begin position="259"/>
        <end position="316"/>
    </location>
</feature>
<dbReference type="InterPro" id="IPR024977">
    <property type="entry name" value="Apc4-like_WD40_dom"/>
</dbReference>
<accession>A0A0G2GXP2</accession>
<organism evidence="7 8">
    <name type="scientific">Phaeomoniella chlamydospora</name>
    <name type="common">Phaeoacremonium chlamydosporum</name>
    <dbReference type="NCBI Taxonomy" id="158046"/>
    <lineage>
        <taxon>Eukaryota</taxon>
        <taxon>Fungi</taxon>
        <taxon>Dikarya</taxon>
        <taxon>Ascomycota</taxon>
        <taxon>Pezizomycotina</taxon>
        <taxon>Eurotiomycetes</taxon>
        <taxon>Chaetothyriomycetidae</taxon>
        <taxon>Phaeomoniellales</taxon>
        <taxon>Phaeomoniellaceae</taxon>
        <taxon>Phaeomoniella</taxon>
    </lineage>
</organism>
<sequence>MLYFGPDSVQSRRPSPQVREVQKDRSPSVATSGTGSTRKHGRENVPNGVLGEMTGQPAPKRSRKIALNGVTRNGEPIATTENNAMDVDQPNGSTSTKQASATKSPSSTPVKADMDVDVEADVKTTVSAGLAEDENALHANASESGLRASSLDAPVDQDQEPSKPVAEDASEAPVIHTLTNGHSVEVQTTPAKVAELEGETTVLNSPYHEHVTKALWRPKDSTVLASMGYDFCGIWNCKQAPDTHEHALSPQYHSLLDKVDGVLVSALAWEPNGSMLAVSTYNELSGELRIYDGAELELVETLPAAQKLITTLKWQNVGSRLVGSSTGQDFSLVVWDLNRSYAGESSIQSIPIPDEIYDVDWASHGNVSIACAAGRGVVYQCRATSDFSVEHKWMSDSAADHVWQFIKCSWWSEESSIAIAATSENATLWIPTRDIVQRDVHAAPITGLELRPVPMVHPNQHAIHDFITASLDGTVKVWRYNDQIRDISCLFKLAMGGGSESPILAVKFSPDGSYIAAASYNQLKIWDSNTGGVPVATWDSNNMPELGWKGQQEKESRLNRPNGITTDKNENMDADEADLEHSLSWDAEGKRIAFGLGQQLALVSFKR</sequence>
<dbReference type="Gene3D" id="2.130.10.10">
    <property type="entry name" value="YVTN repeat-like/Quinoprotein amine dehydrogenase"/>
    <property type="match status" value="1"/>
</dbReference>
<keyword evidence="2" id="KW-0853">WD repeat</keyword>
<dbReference type="PANTHER" id="PTHR22846">
    <property type="entry name" value="WD40 REPEAT PROTEIN"/>
    <property type="match status" value="1"/>
</dbReference>
<feature type="region of interest" description="Disordered" evidence="5">
    <location>
        <begin position="144"/>
        <end position="171"/>
    </location>
</feature>
<dbReference type="SMART" id="SM00320">
    <property type="entry name" value="WD40"/>
    <property type="match status" value="5"/>
</dbReference>
<dbReference type="GO" id="GO:0006357">
    <property type="term" value="P:regulation of transcription by RNA polymerase II"/>
    <property type="evidence" value="ECO:0007669"/>
    <property type="project" value="TreeGrafter"/>
</dbReference>
<comment type="subcellular location">
    <subcellularLocation>
        <location evidence="1">Nucleus</location>
    </subcellularLocation>
</comment>
<evidence type="ECO:0000256" key="5">
    <source>
        <dbReference type="SAM" id="MobiDB-lite"/>
    </source>
</evidence>
<evidence type="ECO:0000259" key="6">
    <source>
        <dbReference type="Pfam" id="PF12894"/>
    </source>
</evidence>
<evidence type="ECO:0000313" key="8">
    <source>
        <dbReference type="Proteomes" id="UP000053317"/>
    </source>
</evidence>
<reference evidence="7 8" key="2">
    <citation type="submission" date="2015-05" db="EMBL/GenBank/DDBJ databases">
        <authorList>
            <person name="Morales-Cruz A."/>
            <person name="Amrine K.C."/>
            <person name="Cantu D."/>
        </authorList>
    </citation>
    <scope>NUCLEOTIDE SEQUENCE [LARGE SCALE GENOMIC DNA]</scope>
    <source>
        <strain evidence="7">UCRPC4</strain>
    </source>
</reference>
<keyword evidence="8" id="KW-1185">Reference proteome</keyword>
<dbReference type="SUPFAM" id="SSF50978">
    <property type="entry name" value="WD40 repeat-like"/>
    <property type="match status" value="1"/>
</dbReference>
<evidence type="ECO:0000256" key="1">
    <source>
        <dbReference type="ARBA" id="ARBA00004123"/>
    </source>
</evidence>
<protein>
    <submittedName>
        <fullName evidence="7">Putative wd repeat protein</fullName>
    </submittedName>
</protein>
<dbReference type="InterPro" id="IPR045183">
    <property type="entry name" value="Ebi-like"/>
</dbReference>
<comment type="caution">
    <text evidence="7">The sequence shown here is derived from an EMBL/GenBank/DDBJ whole genome shotgun (WGS) entry which is preliminary data.</text>
</comment>
<dbReference type="GO" id="GO:0003714">
    <property type="term" value="F:transcription corepressor activity"/>
    <property type="evidence" value="ECO:0007669"/>
    <property type="project" value="InterPro"/>
</dbReference>
<dbReference type="Proteomes" id="UP000053317">
    <property type="component" value="Unassembled WGS sequence"/>
</dbReference>
<keyword evidence="3" id="KW-0677">Repeat</keyword>
<dbReference type="EMBL" id="LCWF01000085">
    <property type="protein sequence ID" value="KKY21415.1"/>
    <property type="molecule type" value="Genomic_DNA"/>
</dbReference>